<evidence type="ECO:0000256" key="2">
    <source>
        <dbReference type="ARBA" id="ARBA00022741"/>
    </source>
</evidence>
<accession>A0ABW2KKV0</accession>
<dbReference type="Gene3D" id="3.40.1190.10">
    <property type="entry name" value="Mur-like, catalytic domain"/>
    <property type="match status" value="1"/>
</dbReference>
<keyword evidence="3" id="KW-0067">ATP-binding</keyword>
<evidence type="ECO:0008006" key="6">
    <source>
        <dbReference type="Google" id="ProtNLM"/>
    </source>
</evidence>
<dbReference type="Proteomes" id="UP001596540">
    <property type="component" value="Unassembled WGS sequence"/>
</dbReference>
<sequence>MNTDVFFTEWNQRAPGQRRDLGRCAALLRELGIAADERPVLGVVGSKGKGTAATYASAYLSAAGLDVVTVTSPGLRGNRDRLRINGAAVDEGTLAKLADELAAAIARLPAPEDGYLSPSGLFLAAGALLARARGADVLVLEAGMGGRGDELSLFAPRVVALTTVFAEHIGVLGDTVEEIAWEKASVAGPATEIFVHLPLRGELGAIARRAVRERTSGRVDPERVRPQSTGLPASLFPRGLPRLSAELGCLAAARLLTALHRGAPAPLRLRAVLETVTLPARLSHHRVEGTETEVVIDSAIDRAGISAAVAHARQQWSDIDHVLLCLPDHKDVDGAVLELGAFPVTTVVLPDEHLKFERPLPPAWRRITMAELTAEGIASLGTRVLVLGTVYFTGRVLELVGADTERLFTV</sequence>
<protein>
    <recommendedName>
        <fullName evidence="6">Folylpolyglutamate synthase</fullName>
    </recommendedName>
</protein>
<evidence type="ECO:0000256" key="3">
    <source>
        <dbReference type="ARBA" id="ARBA00022840"/>
    </source>
</evidence>
<evidence type="ECO:0000313" key="4">
    <source>
        <dbReference type="EMBL" id="MFC7330013.1"/>
    </source>
</evidence>
<dbReference type="InterPro" id="IPR036565">
    <property type="entry name" value="Mur-like_cat_sf"/>
</dbReference>
<comment type="caution">
    <text evidence="4">The sequence shown here is derived from an EMBL/GenBank/DDBJ whole genome shotgun (WGS) entry which is preliminary data.</text>
</comment>
<dbReference type="PANTHER" id="PTHR11136:SF5">
    <property type="entry name" value="FOLYLPOLYGLUTAMATE SYNTHASE, MITOCHONDRIAL"/>
    <property type="match status" value="1"/>
</dbReference>
<dbReference type="EMBL" id="JBHTBH010000010">
    <property type="protein sequence ID" value="MFC7330013.1"/>
    <property type="molecule type" value="Genomic_DNA"/>
</dbReference>
<dbReference type="RefSeq" id="WP_379872663.1">
    <property type="nucleotide sequence ID" value="NZ_JBHTBH010000010.1"/>
</dbReference>
<gene>
    <name evidence="4" type="ORF">ACFQRF_19970</name>
</gene>
<proteinExistence type="predicted"/>
<reference evidence="5" key="1">
    <citation type="journal article" date="2019" name="Int. J. Syst. Evol. Microbiol.">
        <title>The Global Catalogue of Microorganisms (GCM) 10K type strain sequencing project: providing services to taxonomists for standard genome sequencing and annotation.</title>
        <authorList>
            <consortium name="The Broad Institute Genomics Platform"/>
            <consortium name="The Broad Institute Genome Sequencing Center for Infectious Disease"/>
            <person name="Wu L."/>
            <person name="Ma J."/>
        </authorList>
    </citation>
    <scope>NUCLEOTIDE SEQUENCE [LARGE SCALE GENOMIC DNA]</scope>
    <source>
        <strain evidence="5">CGMCC 4.7382</strain>
    </source>
</reference>
<dbReference type="PANTHER" id="PTHR11136">
    <property type="entry name" value="FOLYLPOLYGLUTAMATE SYNTHASE-RELATED"/>
    <property type="match status" value="1"/>
</dbReference>
<evidence type="ECO:0000313" key="5">
    <source>
        <dbReference type="Proteomes" id="UP001596540"/>
    </source>
</evidence>
<keyword evidence="2" id="KW-0547">Nucleotide-binding</keyword>
<evidence type="ECO:0000256" key="1">
    <source>
        <dbReference type="ARBA" id="ARBA00022598"/>
    </source>
</evidence>
<name>A0ABW2KKV0_9ACTN</name>
<organism evidence="4 5">
    <name type="scientific">Marinactinospora rubrisoli</name>
    <dbReference type="NCBI Taxonomy" id="2715399"/>
    <lineage>
        <taxon>Bacteria</taxon>
        <taxon>Bacillati</taxon>
        <taxon>Actinomycetota</taxon>
        <taxon>Actinomycetes</taxon>
        <taxon>Streptosporangiales</taxon>
        <taxon>Nocardiopsidaceae</taxon>
        <taxon>Marinactinospora</taxon>
    </lineage>
</organism>
<dbReference type="SUPFAM" id="SSF53623">
    <property type="entry name" value="MurD-like peptide ligases, catalytic domain"/>
    <property type="match status" value="1"/>
</dbReference>
<keyword evidence="1" id="KW-0436">Ligase</keyword>
<dbReference type="InterPro" id="IPR001645">
    <property type="entry name" value="Folylpolyglutamate_synth"/>
</dbReference>
<keyword evidence="5" id="KW-1185">Reference proteome</keyword>